<keyword evidence="4" id="KW-1185">Reference proteome</keyword>
<feature type="domain" description="Lipoyl-binding" evidence="2">
    <location>
        <begin position="86"/>
        <end position="161"/>
    </location>
</feature>
<dbReference type="InterPro" id="IPR000089">
    <property type="entry name" value="Biotin_lipoyl"/>
</dbReference>
<dbReference type="AlphaFoldDB" id="A0A1I4X883"/>
<evidence type="ECO:0000313" key="3">
    <source>
        <dbReference type="EMBL" id="SFN22117.1"/>
    </source>
</evidence>
<protein>
    <submittedName>
        <fullName evidence="3">Biotin-requiring enzyme</fullName>
    </submittedName>
</protein>
<name>A0A1I4X883_9FLAO</name>
<dbReference type="STRING" id="913024.SAMN05421741_102177"/>
<keyword evidence="1" id="KW-0092">Biotin</keyword>
<dbReference type="OrthoDB" id="9812676at2"/>
<sequence>MNNALKVSVNKEYTFDVTEEQMLAADAVSLDQENFHVLHNNTSYHAKVVNTDFINKTYTVVVNNNEYVVSIANHLDQLIKEMGFEVGKAKVVNAIKAPMPGLILEINVTVGQEVNEGDNLLILEAMKMENSFDSPRAGIIKSIAVTKGQAVEKGQLLIEFE</sequence>
<evidence type="ECO:0000256" key="1">
    <source>
        <dbReference type="ARBA" id="ARBA00023267"/>
    </source>
</evidence>
<dbReference type="SUPFAM" id="SSF51230">
    <property type="entry name" value="Single hybrid motif"/>
    <property type="match status" value="1"/>
</dbReference>
<dbReference type="InterPro" id="IPR050709">
    <property type="entry name" value="Biotin_Carboxyl_Carrier/Decarb"/>
</dbReference>
<dbReference type="Gene3D" id="2.40.50.100">
    <property type="match status" value="1"/>
</dbReference>
<reference evidence="4" key="1">
    <citation type="submission" date="2016-10" db="EMBL/GenBank/DDBJ databases">
        <authorList>
            <person name="Varghese N."/>
            <person name="Submissions S."/>
        </authorList>
    </citation>
    <scope>NUCLEOTIDE SEQUENCE [LARGE SCALE GENOMIC DNA]</scope>
    <source>
        <strain evidence="4">DS-12</strain>
    </source>
</reference>
<dbReference type="PANTHER" id="PTHR45266">
    <property type="entry name" value="OXALOACETATE DECARBOXYLASE ALPHA CHAIN"/>
    <property type="match status" value="1"/>
</dbReference>
<dbReference type="RefSeq" id="WP_091518616.1">
    <property type="nucleotide sequence ID" value="NZ_FOVI01000002.1"/>
</dbReference>
<evidence type="ECO:0000313" key="4">
    <source>
        <dbReference type="Proteomes" id="UP000199036"/>
    </source>
</evidence>
<dbReference type="PANTHER" id="PTHR45266:SF3">
    <property type="entry name" value="OXALOACETATE DECARBOXYLASE ALPHA CHAIN"/>
    <property type="match status" value="1"/>
</dbReference>
<proteinExistence type="predicted"/>
<dbReference type="Proteomes" id="UP000199036">
    <property type="component" value="Unassembled WGS sequence"/>
</dbReference>
<evidence type="ECO:0000259" key="2">
    <source>
        <dbReference type="PROSITE" id="PS50968"/>
    </source>
</evidence>
<dbReference type="Pfam" id="PF00364">
    <property type="entry name" value="Biotin_lipoyl"/>
    <property type="match status" value="1"/>
</dbReference>
<dbReference type="CDD" id="cd06850">
    <property type="entry name" value="biotinyl_domain"/>
    <property type="match status" value="1"/>
</dbReference>
<dbReference type="EMBL" id="FOVI01000002">
    <property type="protein sequence ID" value="SFN22117.1"/>
    <property type="molecule type" value="Genomic_DNA"/>
</dbReference>
<organism evidence="3 4">
    <name type="scientific">Paenimyroides ummariense</name>
    <dbReference type="NCBI Taxonomy" id="913024"/>
    <lineage>
        <taxon>Bacteria</taxon>
        <taxon>Pseudomonadati</taxon>
        <taxon>Bacteroidota</taxon>
        <taxon>Flavobacteriia</taxon>
        <taxon>Flavobacteriales</taxon>
        <taxon>Flavobacteriaceae</taxon>
        <taxon>Paenimyroides</taxon>
    </lineage>
</organism>
<accession>A0A1I4X883</accession>
<gene>
    <name evidence="3" type="ORF">SAMN05421741_102177</name>
</gene>
<dbReference type="InterPro" id="IPR011053">
    <property type="entry name" value="Single_hybrid_motif"/>
</dbReference>
<dbReference type="FunFam" id="2.40.50.100:FF:000003">
    <property type="entry name" value="Acetyl-CoA carboxylase biotin carboxyl carrier protein"/>
    <property type="match status" value="1"/>
</dbReference>
<dbReference type="PROSITE" id="PS50968">
    <property type="entry name" value="BIOTINYL_LIPOYL"/>
    <property type="match status" value="1"/>
</dbReference>